<evidence type="ECO:0000256" key="10">
    <source>
        <dbReference type="ARBA" id="ARBA00038489"/>
    </source>
</evidence>
<evidence type="ECO:0000256" key="2">
    <source>
        <dbReference type="ARBA" id="ARBA00011245"/>
    </source>
</evidence>
<accession>A0A941CRH8</accession>
<dbReference type="InterPro" id="IPR024706">
    <property type="entry name" value="Peroxiredoxin_AhpC-typ"/>
</dbReference>
<dbReference type="InterPro" id="IPR013766">
    <property type="entry name" value="Thioredoxin_domain"/>
</dbReference>
<keyword evidence="4" id="KW-0575">Peroxidase</keyword>
<dbReference type="PANTHER" id="PTHR42801:SF4">
    <property type="entry name" value="AHPC_TSA FAMILY PROTEIN"/>
    <property type="match status" value="1"/>
</dbReference>
<dbReference type="EC" id="1.11.1.24" evidence="3"/>
<keyword evidence="6" id="KW-0560">Oxidoreductase</keyword>
<dbReference type="EMBL" id="JAGSCS010000035">
    <property type="protein sequence ID" value="MBR0577440.1"/>
    <property type="molecule type" value="Genomic_DNA"/>
</dbReference>
<keyword evidence="8" id="KW-0676">Redox-active center</keyword>
<keyword evidence="5" id="KW-0049">Antioxidant</keyword>
<evidence type="ECO:0000256" key="12">
    <source>
        <dbReference type="ARBA" id="ARBA00049091"/>
    </source>
</evidence>
<dbReference type="InterPro" id="IPR036249">
    <property type="entry name" value="Thioredoxin-like_sf"/>
</dbReference>
<organism evidence="15 16">
    <name type="scientific">Proteiniclasticum sediminis</name>
    <dbReference type="NCBI Taxonomy" id="2804028"/>
    <lineage>
        <taxon>Bacteria</taxon>
        <taxon>Bacillati</taxon>
        <taxon>Bacillota</taxon>
        <taxon>Clostridia</taxon>
        <taxon>Eubacteriales</taxon>
        <taxon>Clostridiaceae</taxon>
        <taxon>Proteiniclasticum</taxon>
    </lineage>
</organism>
<sequence>MITLNQPAPDFTLMGSDKKEHALSDYRGSLVVLYFYPRDNTPGCTLEAEGFRDHHDTLSGLKATVLGISRDTLGSHDKFIEKFQLPFLLLSDEESKVCELYDVLKEKNMYGKKSIGIQRSTFIIDEDGIVIYENRKVKPEGHAEEILEFLKNR</sequence>
<feature type="active site" description="Cysteine sulfenic acid (-SOH) intermediate; for peroxidase activity" evidence="13">
    <location>
        <position position="44"/>
    </location>
</feature>
<dbReference type="RefSeq" id="WP_211802831.1">
    <property type="nucleotide sequence ID" value="NZ_JAGSCS010000035.1"/>
</dbReference>
<evidence type="ECO:0000256" key="5">
    <source>
        <dbReference type="ARBA" id="ARBA00022862"/>
    </source>
</evidence>
<name>A0A941CRH8_9CLOT</name>
<dbReference type="GO" id="GO:0005737">
    <property type="term" value="C:cytoplasm"/>
    <property type="evidence" value="ECO:0007669"/>
    <property type="project" value="TreeGrafter"/>
</dbReference>
<evidence type="ECO:0000256" key="3">
    <source>
        <dbReference type="ARBA" id="ARBA00013017"/>
    </source>
</evidence>
<dbReference type="GO" id="GO:0008379">
    <property type="term" value="F:thioredoxin peroxidase activity"/>
    <property type="evidence" value="ECO:0007669"/>
    <property type="project" value="TreeGrafter"/>
</dbReference>
<dbReference type="FunFam" id="3.40.30.10:FF:000007">
    <property type="entry name" value="Thioredoxin-dependent thiol peroxidase"/>
    <property type="match status" value="1"/>
</dbReference>
<gene>
    <name evidence="15" type="ORF">KCG48_14095</name>
</gene>
<evidence type="ECO:0000256" key="11">
    <source>
        <dbReference type="ARBA" id="ARBA00041373"/>
    </source>
</evidence>
<dbReference type="AlphaFoldDB" id="A0A941CRH8"/>
<dbReference type="SUPFAM" id="SSF52833">
    <property type="entry name" value="Thioredoxin-like"/>
    <property type="match status" value="1"/>
</dbReference>
<protein>
    <recommendedName>
        <fullName evidence="3">thioredoxin-dependent peroxiredoxin</fullName>
        <ecNumber evidence="3">1.11.1.24</ecNumber>
    </recommendedName>
    <alternativeName>
        <fullName evidence="11">Bacterioferritin comigratory protein</fullName>
    </alternativeName>
    <alternativeName>
        <fullName evidence="9">Thioredoxin peroxidase</fullName>
    </alternativeName>
</protein>
<keyword evidence="7" id="KW-1015">Disulfide bond</keyword>
<dbReference type="PROSITE" id="PS51352">
    <property type="entry name" value="THIOREDOXIN_2"/>
    <property type="match status" value="1"/>
</dbReference>
<comment type="subunit">
    <text evidence="2">Monomer.</text>
</comment>
<feature type="domain" description="Thioredoxin" evidence="14">
    <location>
        <begin position="2"/>
        <end position="153"/>
    </location>
</feature>
<dbReference type="Gene3D" id="3.40.30.10">
    <property type="entry name" value="Glutaredoxin"/>
    <property type="match status" value="1"/>
</dbReference>
<keyword evidence="16" id="KW-1185">Reference proteome</keyword>
<comment type="catalytic activity">
    <reaction evidence="12">
        <text>a hydroperoxide + [thioredoxin]-dithiol = an alcohol + [thioredoxin]-disulfide + H2O</text>
        <dbReference type="Rhea" id="RHEA:62620"/>
        <dbReference type="Rhea" id="RHEA-COMP:10698"/>
        <dbReference type="Rhea" id="RHEA-COMP:10700"/>
        <dbReference type="ChEBI" id="CHEBI:15377"/>
        <dbReference type="ChEBI" id="CHEBI:29950"/>
        <dbReference type="ChEBI" id="CHEBI:30879"/>
        <dbReference type="ChEBI" id="CHEBI:35924"/>
        <dbReference type="ChEBI" id="CHEBI:50058"/>
        <dbReference type="EC" id="1.11.1.24"/>
    </reaction>
</comment>
<dbReference type="Pfam" id="PF00578">
    <property type="entry name" value="AhpC-TSA"/>
    <property type="match status" value="1"/>
</dbReference>
<evidence type="ECO:0000256" key="13">
    <source>
        <dbReference type="PIRSR" id="PIRSR000239-1"/>
    </source>
</evidence>
<evidence type="ECO:0000256" key="9">
    <source>
        <dbReference type="ARBA" id="ARBA00032824"/>
    </source>
</evidence>
<dbReference type="Proteomes" id="UP000675379">
    <property type="component" value="Unassembled WGS sequence"/>
</dbReference>
<evidence type="ECO:0000313" key="15">
    <source>
        <dbReference type="EMBL" id="MBR0577440.1"/>
    </source>
</evidence>
<comment type="similarity">
    <text evidence="10">Belongs to the peroxiredoxin family. BCP/PrxQ subfamily.</text>
</comment>
<evidence type="ECO:0000256" key="7">
    <source>
        <dbReference type="ARBA" id="ARBA00023157"/>
    </source>
</evidence>
<comment type="function">
    <text evidence="1">Thiol-specific peroxidase that catalyzes the reduction of hydrogen peroxide and organic hydroperoxides to water and alcohols, respectively. Plays a role in cell protection against oxidative stress by detoxifying peroxides and as sensor of hydrogen peroxide-mediated signaling events.</text>
</comment>
<evidence type="ECO:0000256" key="6">
    <source>
        <dbReference type="ARBA" id="ARBA00023002"/>
    </source>
</evidence>
<evidence type="ECO:0000313" key="16">
    <source>
        <dbReference type="Proteomes" id="UP000675379"/>
    </source>
</evidence>
<dbReference type="InterPro" id="IPR050924">
    <property type="entry name" value="Peroxiredoxin_BCP/PrxQ"/>
</dbReference>
<proteinExistence type="inferred from homology"/>
<comment type="caution">
    <text evidence="15">The sequence shown here is derived from an EMBL/GenBank/DDBJ whole genome shotgun (WGS) entry which is preliminary data.</text>
</comment>
<dbReference type="CDD" id="cd03017">
    <property type="entry name" value="PRX_BCP"/>
    <property type="match status" value="1"/>
</dbReference>
<dbReference type="InterPro" id="IPR000866">
    <property type="entry name" value="AhpC/TSA"/>
</dbReference>
<evidence type="ECO:0000256" key="1">
    <source>
        <dbReference type="ARBA" id="ARBA00003330"/>
    </source>
</evidence>
<dbReference type="PIRSF" id="PIRSF000239">
    <property type="entry name" value="AHPC"/>
    <property type="match status" value="1"/>
</dbReference>
<evidence type="ECO:0000256" key="8">
    <source>
        <dbReference type="ARBA" id="ARBA00023284"/>
    </source>
</evidence>
<evidence type="ECO:0000256" key="4">
    <source>
        <dbReference type="ARBA" id="ARBA00022559"/>
    </source>
</evidence>
<reference evidence="15" key="1">
    <citation type="submission" date="2021-04" db="EMBL/GenBank/DDBJ databases">
        <title>Proteiniclasticum sedimins sp. nov., an obligate anaerobic bacterium isolated from anaerobic sludge.</title>
        <authorList>
            <person name="Liu J."/>
        </authorList>
    </citation>
    <scope>NUCLEOTIDE SEQUENCE</scope>
    <source>
        <strain evidence="15">BAD-10</strain>
    </source>
</reference>
<dbReference type="GO" id="GO:0045454">
    <property type="term" value="P:cell redox homeostasis"/>
    <property type="evidence" value="ECO:0007669"/>
    <property type="project" value="TreeGrafter"/>
</dbReference>
<dbReference type="GO" id="GO:0034599">
    <property type="term" value="P:cellular response to oxidative stress"/>
    <property type="evidence" value="ECO:0007669"/>
    <property type="project" value="TreeGrafter"/>
</dbReference>
<dbReference type="PANTHER" id="PTHR42801">
    <property type="entry name" value="THIOREDOXIN-DEPENDENT PEROXIDE REDUCTASE"/>
    <property type="match status" value="1"/>
</dbReference>
<evidence type="ECO:0000259" key="14">
    <source>
        <dbReference type="PROSITE" id="PS51352"/>
    </source>
</evidence>